<dbReference type="Proteomes" id="UP001175226">
    <property type="component" value="Unassembled WGS sequence"/>
</dbReference>
<comment type="caution">
    <text evidence="3">The sequence shown here is derived from an EMBL/GenBank/DDBJ whole genome shotgun (WGS) entry which is preliminary data.</text>
</comment>
<sequence>MSHQHFSHHHSDGESKDEGNGLELRRVSGAQDSETDSADSFADRLLHRWSTVPEARTPYDHTFLQSLQRDRSISSLDKLITFSEFAIPHYPDDHPSKALHLFELGTALKKKELEEEALGAYERALNGAVVDSNDPYGLPLVSICFYSINDLLKGRYDRLGEAEDLNKAIWAQEMCIACTAADGENLVKLYGSLLNSLVARWNLLKDEEDLDRMLSCAEKAVALNTSNAHAQYNLSRALHISYDHHYTLALLDRAILALQSTVSYSMPHDRMEMLTELAKSYHRRFHRVRDPSDASACIKYLDQAMECGKISFSLHLMLMDCLNVVFKENNDVQYDERARLICETLLADDSLSNIERCMALMVLGDILIDSYKRPRAPPPDPRRLEEGIQIIERAIECIPPEHQALRTKPYLSLSYALELRLKIGTPTVSDFEYAISIAKKTVELSTELIISWSHNDFHAYCLWLLGNILHAYGHAFPSRKDHEQYISVFRQASRMSSPRRFICLASAVAVAECCFSMEDWEGGFDAFTIAMEAVNHQTWLGLSVVQQHRVISRTPGQMVWVGKSAARAAVHLGFSGMALEWIEQCRSIVWQRILNLRVSMDALAGVEPPLARRLKEISDMLQRDAYFDLLGMEEGSLEMRKQQRYRLAEEWDELVAQTRSLPGFTDFLKPKDSAYFTSCEFGGMVVLLNIFSETCDVIVLGSNKGKVVSFRLGQMNGKLATSLQTRLRETFQQSGRHSRDTRASRIWSGHAGHDVMSDMLSVLWTTVVKPLFDFLDLKPRDSSSESDPPRLWWCPTGPLSFLPLHAAGLYNTAEHGTKVYEFVASSYTPTVGILADISNQRSEEFSGLLTVCQPHTPGQHPIPKTEDEVCSVVQVAVESGLAMDITSLDKDDATPDAVLSGMAEHSWIHLACHACQDLTQPLESAFMLAGDPKEGCPLKLTEIAKRANTNADFAFLSACQTVTGDASLSEESVHLAAGMLMAGYRRVIATMWAVNDSDAPIIAENVYKHMLSDGKADSGKSCLALHHATASMRQKVGEKNFMSWVPFIHFGA</sequence>
<organism evidence="3 4">
    <name type="scientific">Armillaria borealis</name>
    <dbReference type="NCBI Taxonomy" id="47425"/>
    <lineage>
        <taxon>Eukaryota</taxon>
        <taxon>Fungi</taxon>
        <taxon>Dikarya</taxon>
        <taxon>Basidiomycota</taxon>
        <taxon>Agaricomycotina</taxon>
        <taxon>Agaricomycetes</taxon>
        <taxon>Agaricomycetidae</taxon>
        <taxon>Agaricales</taxon>
        <taxon>Marasmiineae</taxon>
        <taxon>Physalacriaceae</taxon>
        <taxon>Armillaria</taxon>
    </lineage>
</organism>
<dbReference type="EMBL" id="JAUEPT010000136">
    <property type="protein sequence ID" value="KAK0430704.1"/>
    <property type="molecule type" value="Genomic_DNA"/>
</dbReference>
<dbReference type="SUPFAM" id="SSF48452">
    <property type="entry name" value="TPR-like"/>
    <property type="match status" value="1"/>
</dbReference>
<feature type="region of interest" description="Disordered" evidence="1">
    <location>
        <begin position="1"/>
        <end position="22"/>
    </location>
</feature>
<accession>A0AA39IWZ3</accession>
<evidence type="ECO:0000313" key="4">
    <source>
        <dbReference type="Proteomes" id="UP001175226"/>
    </source>
</evidence>
<proteinExistence type="predicted"/>
<reference evidence="3" key="1">
    <citation type="submission" date="2023-06" db="EMBL/GenBank/DDBJ databases">
        <authorList>
            <consortium name="Lawrence Berkeley National Laboratory"/>
            <person name="Ahrendt S."/>
            <person name="Sahu N."/>
            <person name="Indic B."/>
            <person name="Wong-Bajracharya J."/>
            <person name="Merenyi Z."/>
            <person name="Ke H.-M."/>
            <person name="Monk M."/>
            <person name="Kocsube S."/>
            <person name="Drula E."/>
            <person name="Lipzen A."/>
            <person name="Balint B."/>
            <person name="Henrissat B."/>
            <person name="Andreopoulos B."/>
            <person name="Martin F.M."/>
            <person name="Harder C.B."/>
            <person name="Rigling D."/>
            <person name="Ford K.L."/>
            <person name="Foster G.D."/>
            <person name="Pangilinan J."/>
            <person name="Papanicolaou A."/>
            <person name="Barry K."/>
            <person name="LaButti K."/>
            <person name="Viragh M."/>
            <person name="Koriabine M."/>
            <person name="Yan M."/>
            <person name="Riley R."/>
            <person name="Champramary S."/>
            <person name="Plett K.L."/>
            <person name="Tsai I.J."/>
            <person name="Slot J."/>
            <person name="Sipos G."/>
            <person name="Plett J."/>
            <person name="Nagy L.G."/>
            <person name="Grigoriev I.V."/>
        </authorList>
    </citation>
    <scope>NUCLEOTIDE SEQUENCE</scope>
    <source>
        <strain evidence="3">FPL87.14</strain>
    </source>
</reference>
<evidence type="ECO:0000259" key="2">
    <source>
        <dbReference type="Pfam" id="PF12770"/>
    </source>
</evidence>
<dbReference type="Pfam" id="PF12770">
    <property type="entry name" value="CHAT"/>
    <property type="match status" value="1"/>
</dbReference>
<keyword evidence="4" id="KW-1185">Reference proteome</keyword>
<feature type="compositionally biased region" description="Basic and acidic residues" evidence="1">
    <location>
        <begin position="9"/>
        <end position="22"/>
    </location>
</feature>
<protein>
    <submittedName>
        <fullName evidence="3">CHAT domain-containing protein</fullName>
    </submittedName>
</protein>
<dbReference type="InterPro" id="IPR011990">
    <property type="entry name" value="TPR-like_helical_dom_sf"/>
</dbReference>
<gene>
    <name evidence="3" type="ORF">EV421DRAFT_1912594</name>
</gene>
<feature type="domain" description="CHAT" evidence="2">
    <location>
        <begin position="760"/>
        <end position="1051"/>
    </location>
</feature>
<dbReference type="InterPro" id="IPR024983">
    <property type="entry name" value="CHAT_dom"/>
</dbReference>
<dbReference type="Gene3D" id="1.25.40.10">
    <property type="entry name" value="Tetratricopeptide repeat domain"/>
    <property type="match status" value="1"/>
</dbReference>
<name>A0AA39IWZ3_9AGAR</name>
<evidence type="ECO:0000256" key="1">
    <source>
        <dbReference type="SAM" id="MobiDB-lite"/>
    </source>
</evidence>
<dbReference type="AlphaFoldDB" id="A0AA39IWZ3"/>
<evidence type="ECO:0000313" key="3">
    <source>
        <dbReference type="EMBL" id="KAK0430704.1"/>
    </source>
</evidence>